<evidence type="ECO:0000313" key="1">
    <source>
        <dbReference type="EMBL" id="UYM06622.1"/>
    </source>
</evidence>
<reference evidence="1" key="1">
    <citation type="submission" date="2022-01" db="EMBL/GenBank/DDBJ databases">
        <title>Nocardioidaceae gen. sp. A5X3R13.</title>
        <authorList>
            <person name="Lopez Marin M.A."/>
            <person name="Uhlik O."/>
        </authorList>
    </citation>
    <scope>NUCLEOTIDE SEQUENCE</scope>
    <source>
        <strain evidence="1">A5X3R13</strain>
    </source>
</reference>
<dbReference type="Proteomes" id="UP001164390">
    <property type="component" value="Chromosome"/>
</dbReference>
<evidence type="ECO:0000313" key="2">
    <source>
        <dbReference type="Proteomes" id="UP001164390"/>
    </source>
</evidence>
<dbReference type="KEGG" id="sgrg:L0C25_06000"/>
<sequence length="65" mass="7164">MRNTELEHLDVLVGTWRLTLSDAWFLEPAGTEVHGSATVEWLGDAFVIVRSELDGELSIAILEPG</sequence>
<dbReference type="EMBL" id="CP094970">
    <property type="protein sequence ID" value="UYM06622.1"/>
    <property type="molecule type" value="Genomic_DNA"/>
</dbReference>
<name>A0AA46TJS6_9ACTN</name>
<gene>
    <name evidence="1" type="ORF">L0C25_06000</name>
</gene>
<protein>
    <submittedName>
        <fullName evidence="1">Uncharacterized protein</fullName>
    </submittedName>
</protein>
<dbReference type="RefSeq" id="WP_271635531.1">
    <property type="nucleotide sequence ID" value="NZ_CP094970.1"/>
</dbReference>
<proteinExistence type="predicted"/>
<dbReference type="AlphaFoldDB" id="A0AA46TJS6"/>
<organism evidence="1 2">
    <name type="scientific">Solicola gregarius</name>
    <dbReference type="NCBI Taxonomy" id="2908642"/>
    <lineage>
        <taxon>Bacteria</taxon>
        <taxon>Bacillati</taxon>
        <taxon>Actinomycetota</taxon>
        <taxon>Actinomycetes</taxon>
        <taxon>Propionibacteriales</taxon>
        <taxon>Nocardioidaceae</taxon>
        <taxon>Solicola</taxon>
    </lineage>
</organism>
<accession>A0AA46TJS6</accession>
<keyword evidence="2" id="KW-1185">Reference proteome</keyword>